<evidence type="ECO:0000259" key="4">
    <source>
        <dbReference type="PROSITE" id="PS50977"/>
    </source>
</evidence>
<name>A0A2N4UB88_9BURK</name>
<gene>
    <name evidence="5" type="ORF">CR155_18640</name>
</gene>
<dbReference type="Proteomes" id="UP000234328">
    <property type="component" value="Unassembled WGS sequence"/>
</dbReference>
<evidence type="ECO:0000256" key="2">
    <source>
        <dbReference type="PROSITE-ProRule" id="PRU00335"/>
    </source>
</evidence>
<evidence type="ECO:0000256" key="3">
    <source>
        <dbReference type="SAM" id="MobiDB-lite"/>
    </source>
</evidence>
<dbReference type="PRINTS" id="PR00455">
    <property type="entry name" value="HTHTETR"/>
</dbReference>
<dbReference type="InterPro" id="IPR050624">
    <property type="entry name" value="HTH-type_Tx_Regulator"/>
</dbReference>
<dbReference type="PANTHER" id="PTHR43479">
    <property type="entry name" value="ACREF/ENVCD OPERON REPRESSOR-RELATED"/>
    <property type="match status" value="1"/>
</dbReference>
<dbReference type="OrthoDB" id="9809772at2"/>
<dbReference type="InterPro" id="IPR001647">
    <property type="entry name" value="HTH_TetR"/>
</dbReference>
<accession>A0A2N4UB88</accession>
<protein>
    <submittedName>
        <fullName evidence="5">TetR family transcriptional regulator</fullName>
    </submittedName>
</protein>
<keyword evidence="6" id="KW-1185">Reference proteome</keyword>
<dbReference type="GO" id="GO:0003677">
    <property type="term" value="F:DNA binding"/>
    <property type="evidence" value="ECO:0007669"/>
    <property type="project" value="UniProtKB-UniRule"/>
</dbReference>
<dbReference type="RefSeq" id="WP_102071547.1">
    <property type="nucleotide sequence ID" value="NZ_PDNV01000014.1"/>
</dbReference>
<proteinExistence type="predicted"/>
<dbReference type="PROSITE" id="PS50977">
    <property type="entry name" value="HTH_TETR_2"/>
    <property type="match status" value="1"/>
</dbReference>
<dbReference type="SUPFAM" id="SSF46689">
    <property type="entry name" value="Homeodomain-like"/>
    <property type="match status" value="1"/>
</dbReference>
<feature type="region of interest" description="Disordered" evidence="3">
    <location>
        <begin position="1"/>
        <end position="36"/>
    </location>
</feature>
<feature type="DNA-binding region" description="H-T-H motif" evidence="2">
    <location>
        <begin position="63"/>
        <end position="82"/>
    </location>
</feature>
<dbReference type="AlphaFoldDB" id="A0A2N4UB88"/>
<organism evidence="5 6">
    <name type="scientific">Pollutimonas nitritireducens</name>
    <dbReference type="NCBI Taxonomy" id="2045209"/>
    <lineage>
        <taxon>Bacteria</taxon>
        <taxon>Pseudomonadati</taxon>
        <taxon>Pseudomonadota</taxon>
        <taxon>Betaproteobacteria</taxon>
        <taxon>Burkholderiales</taxon>
        <taxon>Alcaligenaceae</taxon>
        <taxon>Pollutimonas</taxon>
    </lineage>
</organism>
<dbReference type="InterPro" id="IPR009057">
    <property type="entry name" value="Homeodomain-like_sf"/>
</dbReference>
<evidence type="ECO:0000313" key="6">
    <source>
        <dbReference type="Proteomes" id="UP000234328"/>
    </source>
</evidence>
<sequence length="238" mass="26935">MSAVTKHRPSQSPGATKKRSIHKQVPSHWQAGRSRREKSELVRDNLLWAAAEVVGEVGYAAASITLITQKAGVAQGTFYNYFDSRQDILDVLLPSLGSRMLDHIRHKALGGRNFAELEERGFLGFFDFLEQEPHFFRILNEAESFAPTAHKSHFDAMAQQYVHFLQRSYRQGEFPAYEADELEAVVFMLMAARSYLAIRYVYGHDAHAKLPHSVAATYMKFVRYGLEGVPPSSEKQSP</sequence>
<dbReference type="PANTHER" id="PTHR43479:SF11">
    <property type="entry name" value="ACREF_ENVCD OPERON REPRESSOR-RELATED"/>
    <property type="match status" value="1"/>
</dbReference>
<comment type="caution">
    <text evidence="5">The sequence shown here is derived from an EMBL/GenBank/DDBJ whole genome shotgun (WGS) entry which is preliminary data.</text>
</comment>
<keyword evidence="1 2" id="KW-0238">DNA-binding</keyword>
<dbReference type="EMBL" id="PDNV01000014">
    <property type="protein sequence ID" value="PLC52275.1"/>
    <property type="molecule type" value="Genomic_DNA"/>
</dbReference>
<reference evidence="5 6" key="1">
    <citation type="submission" date="2017-10" db="EMBL/GenBank/DDBJ databases">
        <title>Two draft genome sequences of Pusillimonas sp. strains isolated from a nitrate- and radionuclide-contaminated groundwater in Russia.</title>
        <authorList>
            <person name="Grouzdev D.S."/>
            <person name="Tourova T.P."/>
            <person name="Goeva M.A."/>
            <person name="Babich T.L."/>
            <person name="Sokolova D.S."/>
            <person name="Abdullin R."/>
            <person name="Poltaraus A.B."/>
            <person name="Toshchakov S.V."/>
            <person name="Nazina T.N."/>
        </authorList>
    </citation>
    <scope>NUCLEOTIDE SEQUENCE [LARGE SCALE GENOMIC DNA]</scope>
    <source>
        <strain evidence="5 6">JR1/69-2-13</strain>
    </source>
</reference>
<dbReference type="Gene3D" id="1.10.357.10">
    <property type="entry name" value="Tetracycline Repressor, domain 2"/>
    <property type="match status" value="1"/>
</dbReference>
<feature type="domain" description="HTH tetR-type" evidence="4">
    <location>
        <begin position="40"/>
        <end position="100"/>
    </location>
</feature>
<evidence type="ECO:0000313" key="5">
    <source>
        <dbReference type="EMBL" id="PLC52275.1"/>
    </source>
</evidence>
<dbReference type="Pfam" id="PF00440">
    <property type="entry name" value="TetR_N"/>
    <property type="match status" value="1"/>
</dbReference>
<evidence type="ECO:0000256" key="1">
    <source>
        <dbReference type="ARBA" id="ARBA00023125"/>
    </source>
</evidence>